<dbReference type="PROSITE" id="PS51257">
    <property type="entry name" value="PROKAR_LIPOPROTEIN"/>
    <property type="match status" value="1"/>
</dbReference>
<dbReference type="AlphaFoldDB" id="A0A841I2E5"/>
<dbReference type="EMBL" id="JACHHG010000005">
    <property type="protein sequence ID" value="MBB6098095.1"/>
    <property type="molecule type" value="Genomic_DNA"/>
</dbReference>
<comment type="caution">
    <text evidence="2">The sequence shown here is derived from an EMBL/GenBank/DDBJ whole genome shotgun (WGS) entry which is preliminary data.</text>
</comment>
<keyword evidence="1" id="KW-0732">Signal</keyword>
<evidence type="ECO:0000313" key="3">
    <source>
        <dbReference type="Proteomes" id="UP000569951"/>
    </source>
</evidence>
<protein>
    <submittedName>
        <fullName evidence="2">Uncharacterized protein</fullName>
    </submittedName>
</protein>
<keyword evidence="3" id="KW-1185">Reference proteome</keyword>
<dbReference type="Proteomes" id="UP000569951">
    <property type="component" value="Unassembled WGS sequence"/>
</dbReference>
<evidence type="ECO:0000256" key="1">
    <source>
        <dbReference type="SAM" id="SignalP"/>
    </source>
</evidence>
<gene>
    <name evidence="2" type="ORF">HNR42_001520</name>
</gene>
<proteinExistence type="predicted"/>
<organism evidence="2 3">
    <name type="scientific">Deinobacterium chartae</name>
    <dbReference type="NCBI Taxonomy" id="521158"/>
    <lineage>
        <taxon>Bacteria</taxon>
        <taxon>Thermotogati</taxon>
        <taxon>Deinococcota</taxon>
        <taxon>Deinococci</taxon>
        <taxon>Deinococcales</taxon>
        <taxon>Deinococcaceae</taxon>
        <taxon>Deinobacterium</taxon>
    </lineage>
</organism>
<accession>A0A841I2E5</accession>
<dbReference type="RefSeq" id="WP_183986191.1">
    <property type="nucleotide sequence ID" value="NZ_JACHHG010000005.1"/>
</dbReference>
<evidence type="ECO:0000313" key="2">
    <source>
        <dbReference type="EMBL" id="MBB6098095.1"/>
    </source>
</evidence>
<name>A0A841I2E5_9DEIO</name>
<feature type="chain" id="PRO_5032390701" evidence="1">
    <location>
        <begin position="21"/>
        <end position="533"/>
    </location>
</feature>
<sequence>MKHPLQIGAMALLITALLSACGGGAPQTPGGGSNPGQGKYTPKPATVQATFHPEVSEATEYTTDGTELSVTAPNGTVYTLEVPANALEAGQPLRLTLASQVSGTPLKSVAGAVRIEPEGMRFYRPATLTITSPVEAATGQVLAGFSFEADGQDFALTGAAQGEAGLAALSGRRSVQVRVEKGRTYGAGYGTREELDAWLGAFSPRDISVMISMVDTFPASEVEAMLIKTFDLTIEPYLVQNNAGALEVLLEAYATWRDRVVERGLADREAFRSRSNLAEFAIKRMATELANKVRENCKAPGGDAAAWEALYTFQFIRYAALKVLDDLKPLYDTIEGCLSFEIRLDSTIDINHYDHNLVVASSAKVSSMVNVTYRMNDALAQGFADLVWNDYRLTPRSDCNILNKTQEAGRFFIANFAPMWTLTEFSPAPKKAERKPRLLYFVGPLPKTSWTVQCRPADSEPHRWDSNSDHWGSPFFMAHRDEGPAGLVEPTRYTRFNKPEGVLAQYIYDRKLSSPGFDSGHEFSVLSIIHRPR</sequence>
<reference evidence="2 3" key="1">
    <citation type="submission" date="2020-08" db="EMBL/GenBank/DDBJ databases">
        <title>Genomic Encyclopedia of Type Strains, Phase IV (KMG-IV): sequencing the most valuable type-strain genomes for metagenomic binning, comparative biology and taxonomic classification.</title>
        <authorList>
            <person name="Goeker M."/>
        </authorList>
    </citation>
    <scope>NUCLEOTIDE SEQUENCE [LARGE SCALE GENOMIC DNA]</scope>
    <source>
        <strain evidence="2 3">DSM 21458</strain>
    </source>
</reference>
<feature type="signal peptide" evidence="1">
    <location>
        <begin position="1"/>
        <end position="20"/>
    </location>
</feature>